<evidence type="ECO:0000313" key="4">
    <source>
        <dbReference type="Proteomes" id="UP001500212"/>
    </source>
</evidence>
<dbReference type="PANTHER" id="PTHR43767">
    <property type="entry name" value="LONG-CHAIN-FATTY-ACID--COA LIGASE"/>
    <property type="match status" value="1"/>
</dbReference>
<dbReference type="InterPro" id="IPR050237">
    <property type="entry name" value="ATP-dep_AMP-bd_enzyme"/>
</dbReference>
<dbReference type="Gene3D" id="3.30.300.30">
    <property type="match status" value="1"/>
</dbReference>
<accession>A0ABP8TQE6</accession>
<dbReference type="SUPFAM" id="SSF56801">
    <property type="entry name" value="Acetyl-CoA synthetase-like"/>
    <property type="match status" value="1"/>
</dbReference>
<dbReference type="EMBL" id="BAABHJ010000019">
    <property type="protein sequence ID" value="GAA4612133.1"/>
    <property type="molecule type" value="Genomic_DNA"/>
</dbReference>
<sequence length="572" mass="62356">MVGRAFPQVTDRVHGWRFADSGGHMARDGQVPWPPSLMAEYTAKGYWRGVTLGSLVGEWADRYGPRTALVDGDRRIAYTELAALVDTVAVNLVDLGLRDGDAMLVQLQNCWEFVVTTLAAIRVGVVPVMALPTYRERELTHLAAHVEAAAIVVPAVWRRFDYQDMALRLTDSLPHLRHVLVVGDPVSSRAIGLHGLLSAEGDAQTRGKLLDDLAPRATDVALMLMSGGTTGLPKMIARTHNDYEYNARRSGEVSGLGPETVYLTALPVGHNFPLGSPGVLGTLMVGGRVVLLPSPEPRAAFAAIERERVTVTSAVPAVVQRWLEYYEPGRHDLSSLELIQVGGARLAPEVALRVTPRLGCRLQQVFGMAEGLINYTGLDDPSDVVAETQGRPMCPDDEIRIVDDDGADVPEGLPGELLTRGPYTPRGYFRGGVHNAQSFTPDGWYRTGDVVRLHPSGNLVVEGRKKDLINRAGEKVSAQELEDVLYGLPWVARAAVVGVPDDEVGERVCVCVVTSSGTEPGLAEVRAEFADRGFALYKFPERIEFFDELPLTDIGKPDKKRLRVLLAERQKA</sequence>
<dbReference type="Gene3D" id="2.30.38.10">
    <property type="entry name" value="Luciferase, Domain 3"/>
    <property type="match status" value="1"/>
</dbReference>
<evidence type="ECO:0000259" key="1">
    <source>
        <dbReference type="Pfam" id="PF00501"/>
    </source>
</evidence>
<dbReference type="PANTHER" id="PTHR43767:SF1">
    <property type="entry name" value="NONRIBOSOMAL PEPTIDE SYNTHASE PES1 (EUROFUNG)-RELATED"/>
    <property type="match status" value="1"/>
</dbReference>
<keyword evidence="4" id="KW-1185">Reference proteome</keyword>
<proteinExistence type="predicted"/>
<protein>
    <submittedName>
        <fullName evidence="3">(2,3-dihydroxybenzoyl)adenylate synthase</fullName>
    </submittedName>
</protein>
<dbReference type="Proteomes" id="UP001500212">
    <property type="component" value="Unassembled WGS sequence"/>
</dbReference>
<dbReference type="Gene3D" id="3.40.50.980">
    <property type="match status" value="2"/>
</dbReference>
<feature type="domain" description="AMP-binding enzyme C-terminal" evidence="2">
    <location>
        <begin position="480"/>
        <end position="556"/>
    </location>
</feature>
<dbReference type="Pfam" id="PF13193">
    <property type="entry name" value="AMP-binding_C"/>
    <property type="match status" value="1"/>
</dbReference>
<evidence type="ECO:0000313" key="3">
    <source>
        <dbReference type="EMBL" id="GAA4612133.1"/>
    </source>
</evidence>
<reference evidence="4" key="1">
    <citation type="journal article" date="2019" name="Int. J. Syst. Evol. Microbiol.">
        <title>The Global Catalogue of Microorganisms (GCM) 10K type strain sequencing project: providing services to taxonomists for standard genome sequencing and annotation.</title>
        <authorList>
            <consortium name="The Broad Institute Genomics Platform"/>
            <consortium name="The Broad Institute Genome Sequencing Center for Infectious Disease"/>
            <person name="Wu L."/>
            <person name="Ma J."/>
        </authorList>
    </citation>
    <scope>NUCLEOTIDE SEQUENCE [LARGE SCALE GENOMIC DNA]</scope>
    <source>
        <strain evidence="4">JCM 17938</strain>
    </source>
</reference>
<organism evidence="3 4">
    <name type="scientific">Actinoallomurus liliacearum</name>
    <dbReference type="NCBI Taxonomy" id="1080073"/>
    <lineage>
        <taxon>Bacteria</taxon>
        <taxon>Bacillati</taxon>
        <taxon>Actinomycetota</taxon>
        <taxon>Actinomycetes</taxon>
        <taxon>Streptosporangiales</taxon>
        <taxon>Thermomonosporaceae</taxon>
        <taxon>Actinoallomurus</taxon>
    </lineage>
</organism>
<dbReference type="InterPro" id="IPR045851">
    <property type="entry name" value="AMP-bd_C_sf"/>
</dbReference>
<evidence type="ECO:0000259" key="2">
    <source>
        <dbReference type="Pfam" id="PF13193"/>
    </source>
</evidence>
<dbReference type="PROSITE" id="PS00455">
    <property type="entry name" value="AMP_BINDING"/>
    <property type="match status" value="1"/>
</dbReference>
<comment type="caution">
    <text evidence="3">The sequence shown here is derived from an EMBL/GenBank/DDBJ whole genome shotgun (WGS) entry which is preliminary data.</text>
</comment>
<dbReference type="Pfam" id="PF00501">
    <property type="entry name" value="AMP-binding"/>
    <property type="match status" value="1"/>
</dbReference>
<gene>
    <name evidence="3" type="ORF">GCM10023195_51830</name>
</gene>
<dbReference type="InterPro" id="IPR025110">
    <property type="entry name" value="AMP-bd_C"/>
</dbReference>
<feature type="domain" description="AMP-dependent synthetase/ligase" evidence="1">
    <location>
        <begin position="58"/>
        <end position="429"/>
    </location>
</feature>
<dbReference type="InterPro" id="IPR020845">
    <property type="entry name" value="AMP-binding_CS"/>
</dbReference>
<dbReference type="InterPro" id="IPR000873">
    <property type="entry name" value="AMP-dep_synth/lig_dom"/>
</dbReference>
<name>A0ABP8TQE6_9ACTN</name>